<evidence type="ECO:0000256" key="4">
    <source>
        <dbReference type="ARBA" id="ARBA00023163"/>
    </source>
</evidence>
<organism evidence="6 7">
    <name type="scientific">Ectobacillus ponti</name>
    <dbReference type="NCBI Taxonomy" id="2961894"/>
    <lineage>
        <taxon>Bacteria</taxon>
        <taxon>Bacillati</taxon>
        <taxon>Bacillota</taxon>
        <taxon>Bacilli</taxon>
        <taxon>Bacillales</taxon>
        <taxon>Bacillaceae</taxon>
        <taxon>Ectobacillus</taxon>
    </lineage>
</organism>
<dbReference type="GO" id="GO:0003700">
    <property type="term" value="F:DNA-binding transcription factor activity"/>
    <property type="evidence" value="ECO:0007669"/>
    <property type="project" value="InterPro"/>
</dbReference>
<dbReference type="Gene3D" id="3.40.190.10">
    <property type="entry name" value="Periplasmic binding protein-like II"/>
    <property type="match status" value="2"/>
</dbReference>
<feature type="domain" description="HTH lysR-type" evidence="5">
    <location>
        <begin position="1"/>
        <end position="58"/>
    </location>
</feature>
<comment type="caution">
    <text evidence="6">The sequence shown here is derived from an EMBL/GenBank/DDBJ whole genome shotgun (WGS) entry which is preliminary data.</text>
</comment>
<proteinExistence type="inferred from homology"/>
<dbReference type="PROSITE" id="PS50931">
    <property type="entry name" value="HTH_LYSR"/>
    <property type="match status" value="1"/>
</dbReference>
<keyword evidence="7" id="KW-1185">Reference proteome</keyword>
<dbReference type="Pfam" id="PF03466">
    <property type="entry name" value="LysR_substrate"/>
    <property type="match status" value="1"/>
</dbReference>
<dbReference type="PANTHER" id="PTHR30126">
    <property type="entry name" value="HTH-TYPE TRANSCRIPTIONAL REGULATOR"/>
    <property type="match status" value="1"/>
</dbReference>
<evidence type="ECO:0000256" key="3">
    <source>
        <dbReference type="ARBA" id="ARBA00023125"/>
    </source>
</evidence>
<dbReference type="RefSeq" id="WP_254759928.1">
    <property type="nucleotide sequence ID" value="NZ_JANCLT010000009.1"/>
</dbReference>
<comment type="similarity">
    <text evidence="1">Belongs to the LysR transcriptional regulatory family.</text>
</comment>
<evidence type="ECO:0000259" key="5">
    <source>
        <dbReference type="PROSITE" id="PS50931"/>
    </source>
</evidence>
<dbReference type="Gene3D" id="1.10.10.10">
    <property type="entry name" value="Winged helix-like DNA-binding domain superfamily/Winged helix DNA-binding domain"/>
    <property type="match status" value="1"/>
</dbReference>
<dbReference type="InterPro" id="IPR036388">
    <property type="entry name" value="WH-like_DNA-bd_sf"/>
</dbReference>
<dbReference type="SUPFAM" id="SSF46785">
    <property type="entry name" value="Winged helix' DNA-binding domain"/>
    <property type="match status" value="1"/>
</dbReference>
<protein>
    <submittedName>
        <fullName evidence="6">LysR family transcriptional regulator</fullName>
    </submittedName>
</protein>
<name>A0AA41X713_9BACI</name>
<dbReference type="GO" id="GO:0000976">
    <property type="term" value="F:transcription cis-regulatory region binding"/>
    <property type="evidence" value="ECO:0007669"/>
    <property type="project" value="TreeGrafter"/>
</dbReference>
<evidence type="ECO:0000313" key="7">
    <source>
        <dbReference type="Proteomes" id="UP001156102"/>
    </source>
</evidence>
<dbReference type="EMBL" id="JANCLT010000009">
    <property type="protein sequence ID" value="MCP8970007.1"/>
    <property type="molecule type" value="Genomic_DNA"/>
</dbReference>
<sequence length="297" mass="33489">MIVDPLQIFVTVVEQKNFSRAAELLHVSQPNVSLHIRNLEEEFGVQLLIRSPKQVRVTEAGKLLYARAKQILAHYEDAKQEIREMLHSVSGTLRVGSSFTVGEYILPKVLAAYTNQYPQVDIGVKIANTEEVVQALRASEIDLGFIEGNTVQEDIEVVPFMEDEMIVIAPPDHPLSQRRLLEGSMLQDQVWITRERGSGTRAYSDKFIADLQLHMKRQFVFSSSQGIKEAVMAGLGLAVLSRWTVRKELAAGEVQTLRIRNTKITRPLSIVRRREPSSKAADAFIRKLEAFAASHTW</sequence>
<dbReference type="PRINTS" id="PR00039">
    <property type="entry name" value="HTHLYSR"/>
</dbReference>
<dbReference type="InterPro" id="IPR000847">
    <property type="entry name" value="LysR_HTH_N"/>
</dbReference>
<dbReference type="FunFam" id="1.10.10.10:FF:000001">
    <property type="entry name" value="LysR family transcriptional regulator"/>
    <property type="match status" value="1"/>
</dbReference>
<dbReference type="PANTHER" id="PTHR30126:SF39">
    <property type="entry name" value="HTH-TYPE TRANSCRIPTIONAL REGULATOR CYSL"/>
    <property type="match status" value="1"/>
</dbReference>
<evidence type="ECO:0000313" key="6">
    <source>
        <dbReference type="EMBL" id="MCP8970007.1"/>
    </source>
</evidence>
<dbReference type="InterPro" id="IPR036390">
    <property type="entry name" value="WH_DNA-bd_sf"/>
</dbReference>
<keyword evidence="4" id="KW-0804">Transcription</keyword>
<dbReference type="CDD" id="cd08420">
    <property type="entry name" value="PBP2_CysL_like"/>
    <property type="match status" value="1"/>
</dbReference>
<dbReference type="AlphaFoldDB" id="A0AA41X713"/>
<evidence type="ECO:0000256" key="2">
    <source>
        <dbReference type="ARBA" id="ARBA00023015"/>
    </source>
</evidence>
<reference evidence="6" key="1">
    <citation type="submission" date="2022-07" db="EMBL/GenBank/DDBJ databases">
        <authorList>
            <person name="Li W.-J."/>
            <person name="Deng Q.-Q."/>
        </authorList>
    </citation>
    <scope>NUCLEOTIDE SEQUENCE</scope>
    <source>
        <strain evidence="6">SYSU M60031</strain>
    </source>
</reference>
<dbReference type="Proteomes" id="UP001156102">
    <property type="component" value="Unassembled WGS sequence"/>
</dbReference>
<evidence type="ECO:0000256" key="1">
    <source>
        <dbReference type="ARBA" id="ARBA00009437"/>
    </source>
</evidence>
<dbReference type="SUPFAM" id="SSF53850">
    <property type="entry name" value="Periplasmic binding protein-like II"/>
    <property type="match status" value="1"/>
</dbReference>
<keyword evidence="2" id="KW-0805">Transcription regulation</keyword>
<dbReference type="Pfam" id="PF00126">
    <property type="entry name" value="HTH_1"/>
    <property type="match status" value="1"/>
</dbReference>
<dbReference type="InterPro" id="IPR005119">
    <property type="entry name" value="LysR_subst-bd"/>
</dbReference>
<keyword evidence="3" id="KW-0238">DNA-binding</keyword>
<gene>
    <name evidence="6" type="ORF">NK662_15905</name>
</gene>
<accession>A0AA41X713</accession>